<comment type="caution">
    <text evidence="1">The sequence shown here is derived from an EMBL/GenBank/DDBJ whole genome shotgun (WGS) entry which is preliminary data.</text>
</comment>
<sequence>MTRYAIDAPVAVRIVREGLTVADGHQLVGPNLLRSDALSLLYREFRDVEMSIGARRRLLDGLAELRIRLLGDRVSRAIAWEIAARLGWEDTYRAEYLAVAQLQADVLVTQDPQLAQGAEGIVPVVGIDALTSAG</sequence>
<dbReference type="RefSeq" id="WP_146805161.1">
    <property type="nucleotide sequence ID" value="NZ_BJUA01000002.1"/>
</dbReference>
<dbReference type="Gene3D" id="3.40.50.1010">
    <property type="entry name" value="5'-nuclease"/>
    <property type="match status" value="1"/>
</dbReference>
<keyword evidence="2" id="KW-1185">Reference proteome</keyword>
<dbReference type="Proteomes" id="UP000321386">
    <property type="component" value="Unassembled WGS sequence"/>
</dbReference>
<name>A0A510UQC9_9CELL</name>
<protein>
    <recommendedName>
        <fullName evidence="3">PIN domain-containing protein</fullName>
    </recommendedName>
</protein>
<accession>A0A510UQC9</accession>
<evidence type="ECO:0008006" key="3">
    <source>
        <dbReference type="Google" id="ProtNLM"/>
    </source>
</evidence>
<dbReference type="AlphaFoldDB" id="A0A510UQC9"/>
<dbReference type="OrthoDB" id="8370557at2"/>
<reference evidence="1 2" key="1">
    <citation type="submission" date="2019-07" db="EMBL/GenBank/DDBJ databases">
        <title>Whole genome shotgun sequence of Cellulomonas persica NBRC 101101.</title>
        <authorList>
            <person name="Hosoyama A."/>
            <person name="Uohara A."/>
            <person name="Ohji S."/>
            <person name="Ichikawa N."/>
        </authorList>
    </citation>
    <scope>NUCLEOTIDE SEQUENCE [LARGE SCALE GENOMIC DNA]</scope>
    <source>
        <strain evidence="1 2">NBRC 101101</strain>
    </source>
</reference>
<evidence type="ECO:0000313" key="2">
    <source>
        <dbReference type="Proteomes" id="UP000321386"/>
    </source>
</evidence>
<dbReference type="EMBL" id="BJUA01000002">
    <property type="protein sequence ID" value="GEK16878.1"/>
    <property type="molecule type" value="Genomic_DNA"/>
</dbReference>
<organism evidence="1 2">
    <name type="scientific">Cellulomonas persica</name>
    <dbReference type="NCBI Taxonomy" id="76861"/>
    <lineage>
        <taxon>Bacteria</taxon>
        <taxon>Bacillati</taxon>
        <taxon>Actinomycetota</taxon>
        <taxon>Actinomycetes</taxon>
        <taxon>Micrococcales</taxon>
        <taxon>Cellulomonadaceae</taxon>
        <taxon>Cellulomonas</taxon>
    </lineage>
</organism>
<gene>
    <name evidence="1" type="ORF">CPE01_06110</name>
</gene>
<proteinExistence type="predicted"/>
<evidence type="ECO:0000313" key="1">
    <source>
        <dbReference type="EMBL" id="GEK16878.1"/>
    </source>
</evidence>